<evidence type="ECO:0000313" key="4">
    <source>
        <dbReference type="Proteomes" id="UP000284057"/>
    </source>
</evidence>
<dbReference type="EMBL" id="QUAL01000020">
    <property type="protein sequence ID" value="RIQ35764.1"/>
    <property type="molecule type" value="Genomic_DNA"/>
</dbReference>
<organism evidence="3 4">
    <name type="scientific">Jiangella rhizosphaerae</name>
    <dbReference type="NCBI Taxonomy" id="2293569"/>
    <lineage>
        <taxon>Bacteria</taxon>
        <taxon>Bacillati</taxon>
        <taxon>Actinomycetota</taxon>
        <taxon>Actinomycetes</taxon>
        <taxon>Jiangellales</taxon>
        <taxon>Jiangellaceae</taxon>
        <taxon>Jiangella</taxon>
    </lineage>
</organism>
<comment type="caution">
    <text evidence="3">The sequence shown here is derived from an EMBL/GenBank/DDBJ whole genome shotgun (WGS) entry which is preliminary data.</text>
</comment>
<dbReference type="Pfam" id="PF22633">
    <property type="entry name" value="F5_F8_type_C_2"/>
    <property type="match status" value="1"/>
</dbReference>
<dbReference type="RefSeq" id="WP_119658367.1">
    <property type="nucleotide sequence ID" value="NZ_QUAL01000020.1"/>
</dbReference>
<dbReference type="SUPFAM" id="SSF49785">
    <property type="entry name" value="Galactose-binding domain-like"/>
    <property type="match status" value="1"/>
</dbReference>
<dbReference type="InterPro" id="IPR000421">
    <property type="entry name" value="FA58C"/>
</dbReference>
<gene>
    <name evidence="3" type="ORF">DY240_02355</name>
</gene>
<evidence type="ECO:0000256" key="1">
    <source>
        <dbReference type="SAM" id="SignalP"/>
    </source>
</evidence>
<reference evidence="3 4" key="1">
    <citation type="submission" date="2018-09" db="EMBL/GenBank/DDBJ databases">
        <title>Isolation, diversity and antifungal activity of actinobacteria from wheat.</title>
        <authorList>
            <person name="Han C."/>
        </authorList>
    </citation>
    <scope>NUCLEOTIDE SEQUENCE [LARGE SCALE GENOMIC DNA]</scope>
    <source>
        <strain evidence="3 4">NEAU-YY265</strain>
    </source>
</reference>
<feature type="domain" description="F5/8 type C" evidence="2">
    <location>
        <begin position="135"/>
        <end position="286"/>
    </location>
</feature>
<dbReference type="Gene3D" id="2.60.120.260">
    <property type="entry name" value="Galactose-binding domain-like"/>
    <property type="match status" value="1"/>
</dbReference>
<keyword evidence="1" id="KW-0732">Signal</keyword>
<protein>
    <recommendedName>
        <fullName evidence="2">F5/8 type C domain-containing protein</fullName>
    </recommendedName>
</protein>
<name>A0A418KW25_9ACTN</name>
<accession>A0A418KW25</accession>
<dbReference type="OrthoDB" id="3815242at2"/>
<feature type="signal peptide" evidence="1">
    <location>
        <begin position="1"/>
        <end position="26"/>
    </location>
</feature>
<sequence length="286" mass="29953">MKRRQIAVVAGAATVLGLLTAVASTAARPDDDPVRLAATPEGGVRVVGLPCLPSSFQLGMTNAGTADLYADVELAAGGPVVLDRRLVSSWLPAWDPDHTVTARIGVTVPLDAEPGSYEVRATTDGAEVTVPVEVLPQPPKGDGANLALGEQAVASSTHANFDVCGAVDGNTDSEQWDTLTGWNDGTSGVFPDTYDVTLAAPASISRVETWTLDSTRYPAARYGLRDFDVQVRAGGAWQTVDEVRGNTAGRVTSTFAPVTADAVRIVGLASNNRDYSRLIEVEVFTS</sequence>
<feature type="chain" id="PRO_5019351594" description="F5/8 type C domain-containing protein" evidence="1">
    <location>
        <begin position="27"/>
        <end position="286"/>
    </location>
</feature>
<dbReference type="InterPro" id="IPR008979">
    <property type="entry name" value="Galactose-bd-like_sf"/>
</dbReference>
<keyword evidence="4" id="KW-1185">Reference proteome</keyword>
<evidence type="ECO:0000259" key="2">
    <source>
        <dbReference type="PROSITE" id="PS50022"/>
    </source>
</evidence>
<evidence type="ECO:0000313" key="3">
    <source>
        <dbReference type="EMBL" id="RIQ35764.1"/>
    </source>
</evidence>
<proteinExistence type="predicted"/>
<dbReference type="AlphaFoldDB" id="A0A418KW25"/>
<dbReference type="Proteomes" id="UP000284057">
    <property type="component" value="Unassembled WGS sequence"/>
</dbReference>
<dbReference type="PROSITE" id="PS50022">
    <property type="entry name" value="FA58C_3"/>
    <property type="match status" value="1"/>
</dbReference>